<comment type="catalytic activity">
    <reaction evidence="1">
        <text>acetyl-CoA + phosphate = acetyl phosphate + CoA</text>
        <dbReference type="Rhea" id="RHEA:19521"/>
        <dbReference type="ChEBI" id="CHEBI:22191"/>
        <dbReference type="ChEBI" id="CHEBI:43474"/>
        <dbReference type="ChEBI" id="CHEBI:57287"/>
        <dbReference type="ChEBI" id="CHEBI:57288"/>
        <dbReference type="EC" id="2.3.1.8"/>
    </reaction>
</comment>
<keyword evidence="11" id="KW-1185">Reference proteome</keyword>
<comment type="caution">
    <text evidence="10">The sequence shown here is derived from an EMBL/GenBank/DDBJ whole genome shotgun (WGS) entry which is preliminary data.</text>
</comment>
<dbReference type="InterPro" id="IPR012147">
    <property type="entry name" value="P_Ac_Bu_trans"/>
</dbReference>
<dbReference type="NCBIfam" id="NF007233">
    <property type="entry name" value="PRK09653.1"/>
    <property type="match status" value="1"/>
</dbReference>
<comment type="pathway">
    <text evidence="2">Metabolic intermediate biosynthesis; acetyl-CoA biosynthesis; acetyl-CoA from acetate: step 2/2.</text>
</comment>
<gene>
    <name evidence="10" type="ORF">A9Q68_02985</name>
</gene>
<keyword evidence="6 10" id="KW-0808">Transferase</keyword>
<organism evidence="10 11">
    <name type="scientific">Streptococcus bovimastitidis</name>
    <dbReference type="NCBI Taxonomy" id="1856638"/>
    <lineage>
        <taxon>Bacteria</taxon>
        <taxon>Bacillati</taxon>
        <taxon>Bacillota</taxon>
        <taxon>Bacilli</taxon>
        <taxon>Lactobacillales</taxon>
        <taxon>Streptococcaceae</taxon>
        <taxon>Streptococcus</taxon>
    </lineage>
</organism>
<evidence type="ECO:0000256" key="1">
    <source>
        <dbReference type="ARBA" id="ARBA00000705"/>
    </source>
</evidence>
<dbReference type="Gene3D" id="3.40.50.10750">
    <property type="entry name" value="Isocitrate/Isopropylmalate dehydrogenase-like"/>
    <property type="match status" value="1"/>
</dbReference>
<feature type="domain" description="Phosphate acetyl/butaryl transferase" evidence="9">
    <location>
        <begin position="9"/>
        <end position="323"/>
    </location>
</feature>
<dbReference type="InterPro" id="IPR004614">
    <property type="entry name" value="P_AcTrfase"/>
</dbReference>
<dbReference type="PANTHER" id="PTHR43356">
    <property type="entry name" value="PHOSPHATE ACETYLTRANSFERASE"/>
    <property type="match status" value="1"/>
</dbReference>
<evidence type="ECO:0000256" key="3">
    <source>
        <dbReference type="ARBA" id="ARBA00005656"/>
    </source>
</evidence>
<evidence type="ECO:0000256" key="4">
    <source>
        <dbReference type="ARBA" id="ARBA00012707"/>
    </source>
</evidence>
<evidence type="ECO:0000313" key="11">
    <source>
        <dbReference type="Proteomes" id="UP000182015"/>
    </source>
</evidence>
<comment type="similarity">
    <text evidence="3">Belongs to the phosphate acetyltransferase and butyryltransferase family.</text>
</comment>
<dbReference type="EC" id="2.3.1.8" evidence="4"/>
<keyword evidence="7" id="KW-0012">Acyltransferase</keyword>
<dbReference type="OrthoDB" id="9805787at2"/>
<name>A0A1L8MP35_9STRE</name>
<evidence type="ECO:0000256" key="8">
    <source>
        <dbReference type="ARBA" id="ARBA00031108"/>
    </source>
</evidence>
<dbReference type="InterPro" id="IPR050500">
    <property type="entry name" value="Phos_Acetyltrans/Butyryltrans"/>
</dbReference>
<evidence type="ECO:0000256" key="6">
    <source>
        <dbReference type="ARBA" id="ARBA00022679"/>
    </source>
</evidence>
<dbReference type="Gene3D" id="3.40.50.10950">
    <property type="match status" value="1"/>
</dbReference>
<dbReference type="NCBIfam" id="TIGR00651">
    <property type="entry name" value="pta"/>
    <property type="match status" value="1"/>
</dbReference>
<dbReference type="PANTHER" id="PTHR43356:SF3">
    <property type="entry name" value="PHOSPHATE ACETYLTRANSFERASE"/>
    <property type="match status" value="1"/>
</dbReference>
<proteinExistence type="inferred from homology"/>
<protein>
    <recommendedName>
        <fullName evidence="5">Phosphate acetyltransferase</fullName>
        <ecNumber evidence="4">2.3.1.8</ecNumber>
    </recommendedName>
    <alternativeName>
        <fullName evidence="8">Phosphotransacetylase</fullName>
    </alternativeName>
</protein>
<dbReference type="SUPFAM" id="SSF53659">
    <property type="entry name" value="Isocitrate/Isopropylmalate dehydrogenase-like"/>
    <property type="match status" value="1"/>
</dbReference>
<dbReference type="AlphaFoldDB" id="A0A1L8MP35"/>
<dbReference type="InterPro" id="IPR042113">
    <property type="entry name" value="P_AcTrfase_dom1"/>
</dbReference>
<dbReference type="PIRSF" id="PIRSF000428">
    <property type="entry name" value="P_Ac_trans"/>
    <property type="match status" value="1"/>
</dbReference>
<dbReference type="InterPro" id="IPR042112">
    <property type="entry name" value="P_AcTrfase_dom2"/>
</dbReference>
<dbReference type="EMBL" id="LZDD01000001">
    <property type="protein sequence ID" value="OJF72527.1"/>
    <property type="molecule type" value="Genomic_DNA"/>
</dbReference>
<dbReference type="RefSeq" id="WP_071793211.1">
    <property type="nucleotide sequence ID" value="NZ_LZDD01000001.1"/>
</dbReference>
<accession>A0A1L8MP35</accession>
<dbReference type="Proteomes" id="UP000182015">
    <property type="component" value="Unassembled WGS sequence"/>
</dbReference>
<dbReference type="STRING" id="1856638.A9Q68_02985"/>
<dbReference type="InterPro" id="IPR002505">
    <property type="entry name" value="PTA_PTB"/>
</dbReference>
<dbReference type="GO" id="GO:0008959">
    <property type="term" value="F:phosphate acetyltransferase activity"/>
    <property type="evidence" value="ECO:0007669"/>
    <property type="project" value="UniProtKB-EC"/>
</dbReference>
<evidence type="ECO:0000256" key="5">
    <source>
        <dbReference type="ARBA" id="ARBA00021528"/>
    </source>
</evidence>
<sequence length="333" mass="36152">MSIRSLFGSLREKVVGKHVKIVFPEGNDERVVRAAARLKFEGLVEPIILGEADEIRALLTKLGFADQDYTIINPETYPEFEQMKEAFVEIRKGKSTMEDADKMLKDVNYFGVMLVKMGLADGMVSGAAHSTADTVRPALQIIKTKPGISRTSGVFLMNRENTNERYIFADCAINIDPNAQELAEIAVNTAETAEIFDIEPKIAMLSFSTKGSGKAPQVDKVAEATRIAKEMAPNLALDGELQFDAAFVPETAAIKAPDSDVAGKANTFIFPDLQSGNIGYKIAQRLGMFDAIGPILQGLNKPVNDLSRGSSAEDIYKLGIITAAQALGKFEAE</sequence>
<evidence type="ECO:0000256" key="7">
    <source>
        <dbReference type="ARBA" id="ARBA00023315"/>
    </source>
</evidence>
<dbReference type="Pfam" id="PF01515">
    <property type="entry name" value="PTA_PTB"/>
    <property type="match status" value="1"/>
</dbReference>
<evidence type="ECO:0000256" key="2">
    <source>
        <dbReference type="ARBA" id="ARBA00004989"/>
    </source>
</evidence>
<evidence type="ECO:0000259" key="9">
    <source>
        <dbReference type="Pfam" id="PF01515"/>
    </source>
</evidence>
<evidence type="ECO:0000313" key="10">
    <source>
        <dbReference type="EMBL" id="OJF72527.1"/>
    </source>
</evidence>
<reference evidence="11" key="1">
    <citation type="submission" date="2016-06" db="EMBL/GenBank/DDBJ databases">
        <authorList>
            <person name="de Vries S.P.W."/>
            <person name="Hadjirin N.F."/>
            <person name="Lay E.M."/>
            <person name="Zadoks R.N."/>
            <person name="Peacock S.J."/>
            <person name="Parkhill J."/>
            <person name="Grant A.J."/>
            <person name="Mcdougall S."/>
            <person name="Holmes M.A."/>
        </authorList>
    </citation>
    <scope>NUCLEOTIDE SEQUENCE [LARGE SCALE GENOMIC DNA]</scope>
    <source>
        <strain evidence="11">NZ1587</strain>
    </source>
</reference>